<dbReference type="InterPro" id="IPR010071">
    <property type="entry name" value="AA_adenyl_dom"/>
</dbReference>
<reference evidence="6" key="1">
    <citation type="submission" date="2016-02" db="EMBL/GenBank/DDBJ databases">
        <authorList>
            <person name="Rodrigo-Torres Lidia"/>
            <person name="Arahal R.David."/>
        </authorList>
    </citation>
    <scope>NUCLEOTIDE SEQUENCE [LARGE SCALE GENOMIC DNA]</scope>
    <source>
        <strain evidence="6">CECT 8713</strain>
    </source>
</reference>
<evidence type="ECO:0000256" key="1">
    <source>
        <dbReference type="ARBA" id="ARBA00001957"/>
    </source>
</evidence>
<dbReference type="CDD" id="cd05930">
    <property type="entry name" value="A_NRPS"/>
    <property type="match status" value="1"/>
</dbReference>
<dbReference type="GO" id="GO:0005737">
    <property type="term" value="C:cytoplasm"/>
    <property type="evidence" value="ECO:0007669"/>
    <property type="project" value="TreeGrafter"/>
</dbReference>
<dbReference type="EMBL" id="FIZY01000008">
    <property type="protein sequence ID" value="CZF80083.1"/>
    <property type="molecule type" value="Genomic_DNA"/>
</dbReference>
<dbReference type="SUPFAM" id="SSF47336">
    <property type="entry name" value="ACP-like"/>
    <property type="match status" value="2"/>
</dbReference>
<keyword evidence="6" id="KW-1185">Reference proteome</keyword>
<dbReference type="InterPro" id="IPR042099">
    <property type="entry name" value="ANL_N_sf"/>
</dbReference>
<keyword evidence="5" id="KW-0808">Transferase</keyword>
<dbReference type="Proteomes" id="UP000073601">
    <property type="component" value="Unassembled WGS sequence"/>
</dbReference>
<dbReference type="Gene3D" id="3.30.559.30">
    <property type="entry name" value="Nonribosomal peptide synthetase, condensation domain"/>
    <property type="match status" value="2"/>
</dbReference>
<dbReference type="InterPro" id="IPR000873">
    <property type="entry name" value="AMP-dep_synth/lig_dom"/>
</dbReference>
<dbReference type="InterPro" id="IPR001242">
    <property type="entry name" value="Condensation_dom"/>
</dbReference>
<dbReference type="GO" id="GO:0044550">
    <property type="term" value="P:secondary metabolite biosynthetic process"/>
    <property type="evidence" value="ECO:0007669"/>
    <property type="project" value="TreeGrafter"/>
</dbReference>
<evidence type="ECO:0000259" key="4">
    <source>
        <dbReference type="PROSITE" id="PS50075"/>
    </source>
</evidence>
<dbReference type="InterPro" id="IPR006162">
    <property type="entry name" value="Ppantetheine_attach_site"/>
</dbReference>
<dbReference type="GO" id="GO:0043041">
    <property type="term" value="P:amino acid activation for nonribosomal peptide biosynthetic process"/>
    <property type="evidence" value="ECO:0007669"/>
    <property type="project" value="TreeGrafter"/>
</dbReference>
<dbReference type="InterPro" id="IPR023213">
    <property type="entry name" value="CAT-like_dom_sf"/>
</dbReference>
<dbReference type="Gene3D" id="3.30.300.30">
    <property type="match status" value="2"/>
</dbReference>
<evidence type="ECO:0000256" key="2">
    <source>
        <dbReference type="ARBA" id="ARBA00022450"/>
    </source>
</evidence>
<dbReference type="Gene3D" id="1.10.1200.10">
    <property type="entry name" value="ACP-like"/>
    <property type="match status" value="2"/>
</dbReference>
<name>A0A128EZU0_9GAMM</name>
<dbReference type="EC" id="2.3.1.-" evidence="5"/>
<sequence>MLGKLGSVTFISLSTIKVVVNSVCGSGKEVMYSKIDTLGDVLARASKIEGKGIYFSHHRDSATFLSYTQLWHDANQLACTWRNLGVKPKQKIVFQLEDNKNFVTAFWASIIGGFIPVPVAYGNTDAHFKKLDAIFSVLEESWTVTDSSSETTLFGKNQQSKLLSVDIDSDKALPKIHTPNTTSDNLAFIQFSSGSTGLPKGVMLSHKNIITNNIATIEATETTQADTTFSWMPLTHDMGLIGFHINPMMVGCDQYIMPTASFIRDPLSWIRNVSDARATVLSSPNFGYHYLLKRLENSKKNPNWELNNVRLIFNGAEPINVDLCNAFLDKLSAFNLKSNVMFPVYGLAEATLGVTFPKAGKTLQSITLDRATLHMGTKAQEDNNGASFVALGSPIPGMEIRIVKGSEHCEELTVGDIHIKGDSVTRGYFNAPEKTAETISEDGWLATGDLGFIKDGDLYVTGRSKDLIIINGQNIYPHDLEQSLATSELTPLGSVAVVSITPSKETAMPKLAVFVQYRGSLEAFITVKTHVESTLSAEHGIFPDVVIPIKLIPKTTSGKVQRFQLKQRAEKGEFEQITSDIQNLVSEKRNDSPLTETENRLSGLWQEVLRCSSVRKSDNFFAKGGNSLDAVFLLQRISHTFGIEVPQSDLHSYLTLETMAKAIDDTALQKDAAAPLFVQETQGAYALTKAQLAMFALCQRDTHTAYNITAAVSIESIVNRSLITASAKSVFSNHHQVLGAKIEVLDGQPQWVCGVKNSLHAIGQEIEFREDTPLETQLENVAEPFSILDERLVRLYFGYHLGKTVLIIDCHHLLCDGLSLPNLFDEWVSTICGQTKPNSQTTNAFAHYARYQSVTNQHKLNYWQASTKTRPEDLVWPLQSKRPAKQDFQGFAALSSFSKADTKKLEKLGAESGTSLQNLLQNMFQIWVSKHCGQTQFSISIPVTQRTPSSILLPGMFVDTLLVDAHVDYSLSARENLRTLELHIKERHDNLIPFSDVVSLSESPTSQSRNALFDVMFVYQPIPKQFIDKGYEHISLHNGGAKVDVTLFVQHQAGKGLQLMLEGSQSLFTHDALTVMLNDFVATLNLLADQSGRELNAVLFEGRNIAPVSENTRDYDKYQTISSLLDDCANAYPGNIALVNGGSFWTYEDVSETSHQISNSLSAKGVKKGQIVAVIGSRSAQLLPLLTGINRLGACYVPIDDNLPLRRKEKILKAASPSLVVTDTPPNENLNANLLEQFQHCMTSELVADVSASTSAHVESQAMPDDLAYIIFTSGSTGEPKGVTVTNQGLANYLQFAKRYNSAMPMNMALFTSISFDLTVTTLFAPLCTAGQLVLSASDSLYDQLAAVLSDSTINTLKLTPAHLDVLTTLAEQAATPTEHLTCFIVGGEQLSTPLAQRAQTVFKNAKIINEYGPTETVVGCITHTYHTIDNSYHAVPIGEAADNVSIYLLDKAGNQVENGKSGEIWIGGDGVSPGYFNDTQKTASAFIQPQFTCQGKLYRTGDIAYQNSRNELVYVGREGNQVQLRGYRIETDEVESLLLQTKDVITACVRVCNLAETPQLVAFYTADQDLNSLLAPLYDELPDYMVPQCAIRVEHMPLTTNGKIDNRALELIAQQYNESHLTSIDETAFDEKETALKHAWEQVLSHNAISLSSDFFRAGGDSIKALQIVAHLRSNGWELDTREILVNPTFQSMAAKLKVLESERHYSQETLDGDVALTPAMQWFFNQQFVKPEHYHQSVLLDVPISLTPDLLENALKHILLHHDALRLRFEGCSAQYQPPETIDKFHLSVGSESAQNTLVAIGETAKRDFSFDDDWLFKAVYVKSSQPKLLLIAHHLIIDGVSWRIVLEDLSLAVNSLLNQTDISLPLKSASLHDYQALLATSLNATSETDKQYWEAATAFPLNIENPPISDKPATQTQKLTIPSDTLKELDGDIHGVFNTQKQDLLLASLAMALKPLTSQRRFSIEVESHGRELEGIDLSRSVGWFTAIYPVLFSTIDDANAVIRDAKEGTRNAPHSGLTYLAREVQQQSSEIPACRFNYLGTLNMNAESENVSLNFAPTGVDSDEQNGTTALFECDCWIEDGGLVLQVKTAFSNPSPHGEALLKRWANELDLLITHLKQASDIHFTPSDFGDAELSQEDLDALF</sequence>
<dbReference type="PANTHER" id="PTHR45527">
    <property type="entry name" value="NONRIBOSOMAL PEPTIDE SYNTHETASE"/>
    <property type="match status" value="1"/>
</dbReference>
<dbReference type="PANTHER" id="PTHR45527:SF1">
    <property type="entry name" value="FATTY ACID SYNTHASE"/>
    <property type="match status" value="1"/>
</dbReference>
<evidence type="ECO:0000313" key="6">
    <source>
        <dbReference type="Proteomes" id="UP000073601"/>
    </source>
</evidence>
<dbReference type="InterPro" id="IPR036736">
    <property type="entry name" value="ACP-like_sf"/>
</dbReference>
<feature type="domain" description="Carrier" evidence="4">
    <location>
        <begin position="1628"/>
        <end position="1702"/>
    </location>
</feature>
<gene>
    <name evidence="5" type="primary">ppsC</name>
    <name evidence="5" type="ORF">GMA8713_01246</name>
</gene>
<feature type="domain" description="Carrier" evidence="4">
    <location>
        <begin position="592"/>
        <end position="667"/>
    </location>
</feature>
<dbReference type="NCBIfam" id="TIGR01733">
    <property type="entry name" value="AA-adenyl-dom"/>
    <property type="match status" value="1"/>
</dbReference>
<evidence type="ECO:0000313" key="5">
    <source>
        <dbReference type="EMBL" id="CZF80083.1"/>
    </source>
</evidence>
<proteinExistence type="predicted"/>
<keyword evidence="2" id="KW-0596">Phosphopantetheine</keyword>
<organism evidence="5 6">
    <name type="scientific">Grimontia marina</name>
    <dbReference type="NCBI Taxonomy" id="646534"/>
    <lineage>
        <taxon>Bacteria</taxon>
        <taxon>Pseudomonadati</taxon>
        <taxon>Pseudomonadota</taxon>
        <taxon>Gammaproteobacteria</taxon>
        <taxon>Vibrionales</taxon>
        <taxon>Vibrionaceae</taxon>
        <taxon>Grimontia</taxon>
    </lineage>
</organism>
<dbReference type="GO" id="GO:0016746">
    <property type="term" value="F:acyltransferase activity"/>
    <property type="evidence" value="ECO:0007669"/>
    <property type="project" value="UniProtKB-KW"/>
</dbReference>
<dbReference type="Pfam" id="PF00501">
    <property type="entry name" value="AMP-binding"/>
    <property type="match status" value="2"/>
</dbReference>
<dbReference type="SUPFAM" id="SSF56801">
    <property type="entry name" value="Acetyl-CoA synthetase-like"/>
    <property type="match status" value="2"/>
</dbReference>
<dbReference type="Gene3D" id="3.40.50.12780">
    <property type="entry name" value="N-terminal domain of ligase-like"/>
    <property type="match status" value="1"/>
</dbReference>
<dbReference type="Gene3D" id="3.40.50.980">
    <property type="match status" value="2"/>
</dbReference>
<dbReference type="InterPro" id="IPR020845">
    <property type="entry name" value="AMP-binding_CS"/>
</dbReference>
<protein>
    <submittedName>
        <fullName evidence="5">Plipastatin synthase subunit C</fullName>
        <ecNumber evidence="5">2.3.1.-</ecNumber>
    </submittedName>
</protein>
<dbReference type="PROSITE" id="PS50075">
    <property type="entry name" value="CARRIER"/>
    <property type="match status" value="2"/>
</dbReference>
<dbReference type="PROSITE" id="PS00455">
    <property type="entry name" value="AMP_BINDING"/>
    <property type="match status" value="2"/>
</dbReference>
<dbReference type="PROSITE" id="PS00012">
    <property type="entry name" value="PHOSPHOPANTETHEINE"/>
    <property type="match status" value="1"/>
</dbReference>
<dbReference type="InterPro" id="IPR045851">
    <property type="entry name" value="AMP-bd_C_sf"/>
</dbReference>
<dbReference type="Gene3D" id="3.30.559.10">
    <property type="entry name" value="Chloramphenicol acetyltransferase-like domain"/>
    <property type="match status" value="2"/>
</dbReference>
<dbReference type="GO" id="GO:0031177">
    <property type="term" value="F:phosphopantetheine binding"/>
    <property type="evidence" value="ECO:0007669"/>
    <property type="project" value="TreeGrafter"/>
</dbReference>
<keyword evidence="3" id="KW-0597">Phosphoprotein</keyword>
<dbReference type="InterPro" id="IPR009081">
    <property type="entry name" value="PP-bd_ACP"/>
</dbReference>
<dbReference type="Pfam" id="PF00668">
    <property type="entry name" value="Condensation"/>
    <property type="match status" value="2"/>
</dbReference>
<accession>A0A128EZU0</accession>
<keyword evidence="5" id="KW-0012">Acyltransferase</keyword>
<dbReference type="SUPFAM" id="SSF52777">
    <property type="entry name" value="CoA-dependent acyltransferases"/>
    <property type="match status" value="4"/>
</dbReference>
<evidence type="ECO:0000256" key="3">
    <source>
        <dbReference type="ARBA" id="ARBA00022553"/>
    </source>
</evidence>
<comment type="cofactor">
    <cofactor evidence="1">
        <name>pantetheine 4'-phosphate</name>
        <dbReference type="ChEBI" id="CHEBI:47942"/>
    </cofactor>
</comment>
<dbReference type="Pfam" id="PF00550">
    <property type="entry name" value="PP-binding"/>
    <property type="match status" value="2"/>
</dbReference>
<dbReference type="Gene3D" id="2.30.38.10">
    <property type="entry name" value="Luciferase, Domain 3"/>
    <property type="match status" value="1"/>
</dbReference>